<proteinExistence type="predicted"/>
<feature type="transmembrane region" description="Helical" evidence="1">
    <location>
        <begin position="77"/>
        <end position="97"/>
    </location>
</feature>
<keyword evidence="1" id="KW-0472">Membrane</keyword>
<evidence type="ECO:0000313" key="2">
    <source>
        <dbReference type="EMBL" id="MBB6464258.1"/>
    </source>
</evidence>
<sequence length="162" mass="17540">MTTSPSTPAISVNTHLRVATSALLLLALTSLHHAYGAMAFGSPWRLHVLLFVVPAAIVIAVLLYAGWVANTARSARLLTWAAAAVVFVVPIVLVGYVEGGYNHVVKNIVYFGFGEAAFHAIFPTPPYEMPKNLFFEITGIAQFPLSVLTTVLTVRMLRNFGK</sequence>
<keyword evidence="1" id="KW-0812">Transmembrane</keyword>
<name>A0A8E2BA20_9HYPH</name>
<accession>A0A8E2BA20</accession>
<organism evidence="2 3">
    <name type="scientific">Aminobacter carboxidus</name>
    <dbReference type="NCBI Taxonomy" id="376165"/>
    <lineage>
        <taxon>Bacteria</taxon>
        <taxon>Pseudomonadati</taxon>
        <taxon>Pseudomonadota</taxon>
        <taxon>Alphaproteobacteria</taxon>
        <taxon>Hyphomicrobiales</taxon>
        <taxon>Phyllobacteriaceae</taxon>
        <taxon>Aminobacter</taxon>
    </lineage>
</organism>
<evidence type="ECO:0000256" key="1">
    <source>
        <dbReference type="SAM" id="Phobius"/>
    </source>
</evidence>
<gene>
    <name evidence="2" type="ORF">HNQ96_000105</name>
</gene>
<reference evidence="2 3" key="1">
    <citation type="submission" date="2020-08" db="EMBL/GenBank/DDBJ databases">
        <title>Genomic Encyclopedia of Type Strains, Phase IV (KMG-IV): sequencing the most valuable type-strain genomes for metagenomic binning, comparative biology and taxonomic classification.</title>
        <authorList>
            <person name="Goeker M."/>
        </authorList>
    </citation>
    <scope>NUCLEOTIDE SEQUENCE [LARGE SCALE GENOMIC DNA]</scope>
    <source>
        <strain evidence="2 3">DSM 17454</strain>
    </source>
</reference>
<dbReference type="Proteomes" id="UP000532373">
    <property type="component" value="Unassembled WGS sequence"/>
</dbReference>
<dbReference type="RefSeq" id="WP_184766873.1">
    <property type="nucleotide sequence ID" value="NZ_JACHGI010000001.1"/>
</dbReference>
<protein>
    <submittedName>
        <fullName evidence="2">Uncharacterized protein</fullName>
    </submittedName>
</protein>
<dbReference type="EMBL" id="JACHGI010000001">
    <property type="protein sequence ID" value="MBB6464258.1"/>
    <property type="molecule type" value="Genomic_DNA"/>
</dbReference>
<feature type="transmembrane region" description="Helical" evidence="1">
    <location>
        <begin position="133"/>
        <end position="154"/>
    </location>
</feature>
<evidence type="ECO:0000313" key="3">
    <source>
        <dbReference type="Proteomes" id="UP000532373"/>
    </source>
</evidence>
<feature type="transmembrane region" description="Helical" evidence="1">
    <location>
        <begin position="46"/>
        <end position="65"/>
    </location>
</feature>
<keyword evidence="1" id="KW-1133">Transmembrane helix</keyword>
<dbReference type="AlphaFoldDB" id="A0A8E2BA20"/>
<comment type="caution">
    <text evidence="2">The sequence shown here is derived from an EMBL/GenBank/DDBJ whole genome shotgun (WGS) entry which is preliminary data.</text>
</comment>